<dbReference type="PROSITE" id="PS51770">
    <property type="entry name" value="HOTDOG_ACOT"/>
    <property type="match status" value="1"/>
</dbReference>
<dbReference type="AlphaFoldDB" id="A0A9X2RYV8"/>
<dbReference type="EMBL" id="JANIIC010000084">
    <property type="protein sequence ID" value="MCQ8835603.1"/>
    <property type="molecule type" value="Genomic_DNA"/>
</dbReference>
<evidence type="ECO:0000259" key="2">
    <source>
        <dbReference type="PROSITE" id="PS51770"/>
    </source>
</evidence>
<reference evidence="3" key="1">
    <citation type="submission" date="2022-06" db="EMBL/GenBank/DDBJ databases">
        <title>WGS of actinobacteria.</title>
        <authorList>
            <person name="Thawai C."/>
        </authorList>
    </citation>
    <scope>NUCLEOTIDE SEQUENCE</scope>
    <source>
        <strain evidence="3">DSM 42010</strain>
    </source>
</reference>
<dbReference type="InterPro" id="IPR033120">
    <property type="entry name" value="HOTDOG_ACOT"/>
</dbReference>
<dbReference type="InterPro" id="IPR006683">
    <property type="entry name" value="Thioestr_dom"/>
</dbReference>
<dbReference type="Pfam" id="PF03061">
    <property type="entry name" value="4HBT"/>
    <property type="match status" value="1"/>
</dbReference>
<evidence type="ECO:0000313" key="4">
    <source>
        <dbReference type="Proteomes" id="UP001142400"/>
    </source>
</evidence>
<gene>
    <name evidence="3" type="ORF">NQU54_42985</name>
</gene>
<sequence>MFDLRSADDEVMIRLRLAPSDARYAGGLVPGSKAMEIFADLETELALREGGDEGLCAAYESVQFTAPLRVGDFVEGVARVVESGRRSRRIEARIYKVLGVDDRGARIHLPEPVLAATAIATIVVRTLDTPSTPAPDAATGAHAASGTA</sequence>
<dbReference type="Gene3D" id="3.10.129.10">
    <property type="entry name" value="Hotdog Thioesterase"/>
    <property type="match status" value="1"/>
</dbReference>
<evidence type="ECO:0000256" key="1">
    <source>
        <dbReference type="PROSITE-ProRule" id="PRU01106"/>
    </source>
</evidence>
<name>A0A9X2RYV8_STRMQ</name>
<organism evidence="3 4">
    <name type="scientific">Streptomyces malaysiensis subsp. samsunensis</name>
    <dbReference type="NCBI Taxonomy" id="459658"/>
    <lineage>
        <taxon>Bacteria</taxon>
        <taxon>Bacillati</taxon>
        <taxon>Actinomycetota</taxon>
        <taxon>Actinomycetes</taxon>
        <taxon>Kitasatosporales</taxon>
        <taxon>Streptomycetaceae</taxon>
        <taxon>Streptomyces</taxon>
        <taxon>Streptomyces violaceusniger group</taxon>
    </lineage>
</organism>
<proteinExistence type="predicted"/>
<accession>A0A9X2RYV8</accession>
<keyword evidence="4" id="KW-1185">Reference proteome</keyword>
<comment type="caution">
    <text evidence="3">The sequence shown here is derived from an EMBL/GenBank/DDBJ whole genome shotgun (WGS) entry which is preliminary data.</text>
</comment>
<dbReference type="Proteomes" id="UP001142400">
    <property type="component" value="Unassembled WGS sequence"/>
</dbReference>
<protein>
    <submittedName>
        <fullName evidence="3">3-aminobutyryl-CoA ammonia lyase</fullName>
    </submittedName>
</protein>
<keyword evidence="3" id="KW-0456">Lyase</keyword>
<feature type="domain" description="HotDog ACOT-type" evidence="2">
    <location>
        <begin position="7"/>
        <end position="128"/>
    </location>
</feature>
<dbReference type="InterPro" id="IPR029069">
    <property type="entry name" value="HotDog_dom_sf"/>
</dbReference>
<keyword evidence="1" id="KW-0378">Hydrolase</keyword>
<dbReference type="RefSeq" id="WP_257635743.1">
    <property type="nucleotide sequence ID" value="NZ_JANIIC010000084.1"/>
</dbReference>
<dbReference type="GO" id="GO:0016787">
    <property type="term" value="F:hydrolase activity"/>
    <property type="evidence" value="ECO:0007669"/>
    <property type="project" value="UniProtKB-KW"/>
</dbReference>
<evidence type="ECO:0000313" key="3">
    <source>
        <dbReference type="EMBL" id="MCQ8835603.1"/>
    </source>
</evidence>
<dbReference type="SUPFAM" id="SSF54637">
    <property type="entry name" value="Thioesterase/thiol ester dehydrase-isomerase"/>
    <property type="match status" value="1"/>
</dbReference>
<dbReference type="GO" id="GO:0016829">
    <property type="term" value="F:lyase activity"/>
    <property type="evidence" value="ECO:0007669"/>
    <property type="project" value="UniProtKB-KW"/>
</dbReference>